<comment type="caution">
    <text evidence="2">The sequence shown here is derived from an EMBL/GenBank/DDBJ whole genome shotgun (WGS) entry which is preliminary data.</text>
</comment>
<name>X6MAY3_RETFI</name>
<reference evidence="2 3" key="1">
    <citation type="journal article" date="2013" name="Curr. Biol.">
        <title>The Genome of the Foraminiferan Reticulomyxa filosa.</title>
        <authorList>
            <person name="Glockner G."/>
            <person name="Hulsmann N."/>
            <person name="Schleicher M."/>
            <person name="Noegel A.A."/>
            <person name="Eichinger L."/>
            <person name="Gallinger C."/>
            <person name="Pawlowski J."/>
            <person name="Sierra R."/>
            <person name="Euteneuer U."/>
            <person name="Pillet L."/>
            <person name="Moustafa A."/>
            <person name="Platzer M."/>
            <person name="Groth M."/>
            <person name="Szafranski K."/>
            <person name="Schliwa M."/>
        </authorList>
    </citation>
    <scope>NUCLEOTIDE SEQUENCE [LARGE SCALE GENOMIC DNA]</scope>
</reference>
<dbReference type="AlphaFoldDB" id="X6MAY3"/>
<protein>
    <submittedName>
        <fullName evidence="2">Uncharacterized protein</fullName>
    </submittedName>
</protein>
<keyword evidence="3" id="KW-1185">Reference proteome</keyword>
<evidence type="ECO:0000256" key="1">
    <source>
        <dbReference type="SAM" id="MobiDB-lite"/>
    </source>
</evidence>
<feature type="compositionally biased region" description="Polar residues" evidence="1">
    <location>
        <begin position="44"/>
        <end position="63"/>
    </location>
</feature>
<dbReference type="Proteomes" id="UP000023152">
    <property type="component" value="Unassembled WGS sequence"/>
</dbReference>
<feature type="compositionally biased region" description="Polar residues" evidence="1">
    <location>
        <begin position="25"/>
        <end position="34"/>
    </location>
</feature>
<accession>X6MAY3</accession>
<feature type="region of interest" description="Disordered" evidence="1">
    <location>
        <begin position="25"/>
        <end position="63"/>
    </location>
</feature>
<dbReference type="EMBL" id="ASPP01022680">
    <property type="protein sequence ID" value="ETO11173.1"/>
    <property type="molecule type" value="Genomic_DNA"/>
</dbReference>
<gene>
    <name evidence="2" type="ORF">RFI_26203</name>
</gene>
<sequence>MWELIFRGVLFPIFDDIHHNQVESPFSSVNTSPASRKEEAVHSSRLQSSPKSESVAKTVSSPPNVEEQVEFANSSGQQHSYTNAVPKSPTYSFNPSSNYNHRQSHAMEAKDLKWLETTCLEGLVELVSLFTKFFDNTKFMLEKICVLLKCGTTQVYQFSSLFLSLSLTHTHTHTCTFFFFFEIKSQKNYIRQNNQIKKGEREGCENKCEMLEGIGRQCRECNDRRRMDHCVAIDGMVRKQNLTVFVVTTVLSGAL</sequence>
<evidence type="ECO:0000313" key="2">
    <source>
        <dbReference type="EMBL" id="ETO11173.1"/>
    </source>
</evidence>
<organism evidence="2 3">
    <name type="scientific">Reticulomyxa filosa</name>
    <dbReference type="NCBI Taxonomy" id="46433"/>
    <lineage>
        <taxon>Eukaryota</taxon>
        <taxon>Sar</taxon>
        <taxon>Rhizaria</taxon>
        <taxon>Retaria</taxon>
        <taxon>Foraminifera</taxon>
        <taxon>Monothalamids</taxon>
        <taxon>Reticulomyxidae</taxon>
        <taxon>Reticulomyxa</taxon>
    </lineage>
</organism>
<evidence type="ECO:0000313" key="3">
    <source>
        <dbReference type="Proteomes" id="UP000023152"/>
    </source>
</evidence>
<proteinExistence type="predicted"/>